<dbReference type="AlphaFoldDB" id="A0A1L9PYD7"/>
<evidence type="ECO:0000313" key="4">
    <source>
        <dbReference type="Proteomes" id="UP000184073"/>
    </source>
</evidence>
<evidence type="ECO:0000313" key="3">
    <source>
        <dbReference type="EMBL" id="OJJ06570.1"/>
    </source>
</evidence>
<accession>A0A1L9PYD7</accession>
<feature type="compositionally biased region" description="Low complexity" evidence="1">
    <location>
        <begin position="59"/>
        <end position="72"/>
    </location>
</feature>
<gene>
    <name evidence="3" type="ORF">ASPVEDRAFT_328736</name>
</gene>
<protein>
    <submittedName>
        <fullName evidence="3">Uncharacterized protein</fullName>
    </submittedName>
</protein>
<feature type="region of interest" description="Disordered" evidence="1">
    <location>
        <begin position="32"/>
        <end position="80"/>
    </location>
</feature>
<dbReference type="EMBL" id="KV878135">
    <property type="protein sequence ID" value="OJJ06570.1"/>
    <property type="molecule type" value="Genomic_DNA"/>
</dbReference>
<feature type="compositionally biased region" description="Low complexity" evidence="1">
    <location>
        <begin position="114"/>
        <end position="150"/>
    </location>
</feature>
<reference evidence="4" key="1">
    <citation type="journal article" date="2017" name="Genome Biol.">
        <title>Comparative genomics reveals high biological diversity and specific adaptations in the industrially and medically important fungal genus Aspergillus.</title>
        <authorList>
            <person name="de Vries R.P."/>
            <person name="Riley R."/>
            <person name="Wiebenga A."/>
            <person name="Aguilar-Osorio G."/>
            <person name="Amillis S."/>
            <person name="Uchima C.A."/>
            <person name="Anderluh G."/>
            <person name="Asadollahi M."/>
            <person name="Askin M."/>
            <person name="Barry K."/>
            <person name="Battaglia E."/>
            <person name="Bayram O."/>
            <person name="Benocci T."/>
            <person name="Braus-Stromeyer S.A."/>
            <person name="Caldana C."/>
            <person name="Canovas D."/>
            <person name="Cerqueira G.C."/>
            <person name="Chen F."/>
            <person name="Chen W."/>
            <person name="Choi C."/>
            <person name="Clum A."/>
            <person name="Dos Santos R.A."/>
            <person name="Damasio A.R."/>
            <person name="Diallinas G."/>
            <person name="Emri T."/>
            <person name="Fekete E."/>
            <person name="Flipphi M."/>
            <person name="Freyberg S."/>
            <person name="Gallo A."/>
            <person name="Gournas C."/>
            <person name="Habgood R."/>
            <person name="Hainaut M."/>
            <person name="Harispe M.L."/>
            <person name="Henrissat B."/>
            <person name="Hilden K.S."/>
            <person name="Hope R."/>
            <person name="Hossain A."/>
            <person name="Karabika E."/>
            <person name="Karaffa L."/>
            <person name="Karanyi Z."/>
            <person name="Krasevec N."/>
            <person name="Kuo A."/>
            <person name="Kusch H."/>
            <person name="LaButti K."/>
            <person name="Lagendijk E.L."/>
            <person name="Lapidus A."/>
            <person name="Levasseur A."/>
            <person name="Lindquist E."/>
            <person name="Lipzen A."/>
            <person name="Logrieco A.F."/>
            <person name="MacCabe A."/>
            <person name="Maekelae M.R."/>
            <person name="Malavazi I."/>
            <person name="Melin P."/>
            <person name="Meyer V."/>
            <person name="Mielnichuk N."/>
            <person name="Miskei M."/>
            <person name="Molnar A.P."/>
            <person name="Mule G."/>
            <person name="Ngan C.Y."/>
            <person name="Orejas M."/>
            <person name="Orosz E."/>
            <person name="Ouedraogo J.P."/>
            <person name="Overkamp K.M."/>
            <person name="Park H.-S."/>
            <person name="Perrone G."/>
            <person name="Piumi F."/>
            <person name="Punt P.J."/>
            <person name="Ram A.F."/>
            <person name="Ramon A."/>
            <person name="Rauscher S."/>
            <person name="Record E."/>
            <person name="Riano-Pachon D.M."/>
            <person name="Robert V."/>
            <person name="Roehrig J."/>
            <person name="Ruller R."/>
            <person name="Salamov A."/>
            <person name="Salih N.S."/>
            <person name="Samson R.A."/>
            <person name="Sandor E."/>
            <person name="Sanguinetti M."/>
            <person name="Schuetze T."/>
            <person name="Sepcic K."/>
            <person name="Shelest E."/>
            <person name="Sherlock G."/>
            <person name="Sophianopoulou V."/>
            <person name="Squina F.M."/>
            <person name="Sun H."/>
            <person name="Susca A."/>
            <person name="Todd R.B."/>
            <person name="Tsang A."/>
            <person name="Unkles S.E."/>
            <person name="van de Wiele N."/>
            <person name="van Rossen-Uffink D."/>
            <person name="Oliveira J.V."/>
            <person name="Vesth T.C."/>
            <person name="Visser J."/>
            <person name="Yu J.-H."/>
            <person name="Zhou M."/>
            <person name="Andersen M.R."/>
            <person name="Archer D.B."/>
            <person name="Baker S.E."/>
            <person name="Benoit I."/>
            <person name="Brakhage A.A."/>
            <person name="Braus G.H."/>
            <person name="Fischer R."/>
            <person name="Frisvad J.C."/>
            <person name="Goldman G.H."/>
            <person name="Houbraken J."/>
            <person name="Oakley B."/>
            <person name="Pocsi I."/>
            <person name="Scazzocchio C."/>
            <person name="Seiboth B."/>
            <person name="vanKuyk P.A."/>
            <person name="Wortman J."/>
            <person name="Dyer P.S."/>
            <person name="Grigoriev I.V."/>
        </authorList>
    </citation>
    <scope>NUCLEOTIDE SEQUENCE [LARGE SCALE GENOMIC DNA]</scope>
    <source>
        <strain evidence="4">CBS 583.65</strain>
    </source>
</reference>
<feature type="region of interest" description="Disordered" evidence="1">
    <location>
        <begin position="101"/>
        <end position="191"/>
    </location>
</feature>
<evidence type="ECO:0000256" key="1">
    <source>
        <dbReference type="SAM" id="MobiDB-lite"/>
    </source>
</evidence>
<name>A0A1L9PYD7_ASPVE</name>
<feature type="compositionally biased region" description="Low complexity" evidence="1">
    <location>
        <begin position="163"/>
        <end position="177"/>
    </location>
</feature>
<dbReference type="GeneID" id="63726169"/>
<keyword evidence="4" id="KW-1185">Reference proteome</keyword>
<dbReference type="RefSeq" id="XP_040672332.1">
    <property type="nucleotide sequence ID" value="XM_040810658.1"/>
</dbReference>
<dbReference type="VEuPathDB" id="FungiDB:ASPVEDRAFT_328736"/>
<evidence type="ECO:0000256" key="2">
    <source>
        <dbReference type="SAM" id="SignalP"/>
    </source>
</evidence>
<feature type="compositionally biased region" description="Gly residues" evidence="1">
    <location>
        <begin position="101"/>
        <end position="113"/>
    </location>
</feature>
<feature type="chain" id="PRO_5013064044" evidence="2">
    <location>
        <begin position="16"/>
        <end position="203"/>
    </location>
</feature>
<keyword evidence="2" id="KW-0732">Signal</keyword>
<feature type="signal peptide" evidence="2">
    <location>
        <begin position="1"/>
        <end position="15"/>
    </location>
</feature>
<proteinExistence type="predicted"/>
<sequence>MKTALILALAAGSLSAPTPTLKSRQFSLGDLIAPGSGGLSSGDSENSPDLGDLFGGSSGSSSSPTPSSTAPAGPGGFDLSDWFPGSSSAFKKLPRGGGLGGLGSLGDLFGGSSGSSPLPSSTPSSSSGDDGFDLSDLFPGSSGSSPLSGSGDDGFDLSNLFPGSSGNSDSSSGTLSGKLTRSKYGQGANRPQAALVAHLASVA</sequence>
<dbReference type="Proteomes" id="UP000184073">
    <property type="component" value="Unassembled WGS sequence"/>
</dbReference>
<organism evidence="3 4">
    <name type="scientific">Aspergillus versicolor CBS 583.65</name>
    <dbReference type="NCBI Taxonomy" id="1036611"/>
    <lineage>
        <taxon>Eukaryota</taxon>
        <taxon>Fungi</taxon>
        <taxon>Dikarya</taxon>
        <taxon>Ascomycota</taxon>
        <taxon>Pezizomycotina</taxon>
        <taxon>Eurotiomycetes</taxon>
        <taxon>Eurotiomycetidae</taxon>
        <taxon>Eurotiales</taxon>
        <taxon>Aspergillaceae</taxon>
        <taxon>Aspergillus</taxon>
        <taxon>Aspergillus subgen. Nidulantes</taxon>
    </lineage>
</organism>